<keyword evidence="1" id="KW-1133">Transmembrane helix</keyword>
<gene>
    <name evidence="2" type="ORF">DesfrDRAFT_1483</name>
</gene>
<evidence type="ECO:0000256" key="1">
    <source>
        <dbReference type="SAM" id="Phobius"/>
    </source>
</evidence>
<organism evidence="2 3">
    <name type="scientific">Solidesulfovibrio fructosivorans JJ]</name>
    <dbReference type="NCBI Taxonomy" id="596151"/>
    <lineage>
        <taxon>Bacteria</taxon>
        <taxon>Pseudomonadati</taxon>
        <taxon>Thermodesulfobacteriota</taxon>
        <taxon>Desulfovibrionia</taxon>
        <taxon>Desulfovibrionales</taxon>
        <taxon>Desulfovibrionaceae</taxon>
        <taxon>Solidesulfovibrio</taxon>
    </lineage>
</organism>
<keyword evidence="1" id="KW-0472">Membrane</keyword>
<reference evidence="2 3" key="1">
    <citation type="submission" date="2010-08" db="EMBL/GenBank/DDBJ databases">
        <title>The draft genome of Desulfovibrio fructosovorans JJ.</title>
        <authorList>
            <consortium name="US DOE Joint Genome Institute (JGI-PGF)"/>
            <person name="Lucas S."/>
            <person name="Copeland A."/>
            <person name="Lapidus A."/>
            <person name="Cheng J.-F."/>
            <person name="Bruce D."/>
            <person name="Goodwin L."/>
            <person name="Pitluck S."/>
            <person name="Land M.L."/>
            <person name="Hauser L."/>
            <person name="Chang Y.-J."/>
            <person name="Jeffries C."/>
            <person name="Wall J.D."/>
            <person name="Stahl D.A."/>
            <person name="Arkin A.P."/>
            <person name="Dehal P."/>
            <person name="Stolyar S.M."/>
            <person name="Hazen T.C."/>
            <person name="Woyke T.J."/>
        </authorList>
    </citation>
    <scope>NUCLEOTIDE SEQUENCE [LARGE SCALE GENOMIC DNA]</scope>
    <source>
        <strain evidence="2 3">JJ</strain>
    </source>
</reference>
<comment type="caution">
    <text evidence="2">The sequence shown here is derived from an EMBL/GenBank/DDBJ whole genome shotgun (WGS) entry which is preliminary data.</text>
</comment>
<dbReference type="eggNOG" id="COG2755">
    <property type="taxonomic scope" value="Bacteria"/>
</dbReference>
<dbReference type="GO" id="GO:0016788">
    <property type="term" value="F:hydrolase activity, acting on ester bonds"/>
    <property type="evidence" value="ECO:0007669"/>
    <property type="project" value="UniProtKB-ARBA"/>
</dbReference>
<dbReference type="Proteomes" id="UP000006250">
    <property type="component" value="Unassembled WGS sequence"/>
</dbReference>
<dbReference type="OrthoDB" id="5443937at2"/>
<dbReference type="AlphaFoldDB" id="E1JV34"/>
<keyword evidence="1" id="KW-0812">Transmembrane</keyword>
<feature type="transmembrane region" description="Helical" evidence="1">
    <location>
        <begin position="12"/>
        <end position="38"/>
    </location>
</feature>
<dbReference type="RefSeq" id="WP_005992575.1">
    <property type="nucleotide sequence ID" value="NZ_AECZ01000008.1"/>
</dbReference>
<evidence type="ECO:0000313" key="3">
    <source>
        <dbReference type="Proteomes" id="UP000006250"/>
    </source>
</evidence>
<dbReference type="InterPro" id="IPR036514">
    <property type="entry name" value="SGNH_hydro_sf"/>
</dbReference>
<dbReference type="EMBL" id="AECZ01000008">
    <property type="protein sequence ID" value="EFL51628.1"/>
    <property type="molecule type" value="Genomic_DNA"/>
</dbReference>
<name>E1JV34_SOLFR</name>
<evidence type="ECO:0008006" key="4">
    <source>
        <dbReference type="Google" id="ProtNLM"/>
    </source>
</evidence>
<protein>
    <recommendedName>
        <fullName evidence="4">SGNH hydrolase-type esterase domain-containing protein</fullName>
    </recommendedName>
</protein>
<accession>E1JV34</accession>
<keyword evidence="3" id="KW-1185">Reference proteome</keyword>
<dbReference type="SUPFAM" id="SSF52266">
    <property type="entry name" value="SGNH hydrolase"/>
    <property type="match status" value="1"/>
</dbReference>
<evidence type="ECO:0000313" key="2">
    <source>
        <dbReference type="EMBL" id="EFL51628.1"/>
    </source>
</evidence>
<sequence>MKRFFSALWKTVKWGVIAVLCLEVLSFAVITTTNWVIYGNLREGPKAVYDPYALFLMGNGIWPTANTGYVENHPELSRVIWFFGGSTMRASAAPYQHSIPSLLAKTLNATGKPYAYNCFNFGVNSFNSLLEVKYLEKQLIEYPIRPQLVVFYDGANDANYFAVQKTPYAHEGRERVQGVIESYYKAGYGILKPLNAAYYASFTRELLQKLLYTAKPVDPHSPELAKFVDLTVKRYDFADKVCAAYGARFLLFLQPLYWVETCPGENAAVAASEKKTILGRKTFPHVRDNFMTVYAALEKALAGKPYFVNLRNALCGRNAPAYTADGVHNTDAGREGIAAAMLPAIRDSFSAMPATTDGGK</sequence>
<dbReference type="STRING" id="596151.DesfrDRAFT_1483"/>
<dbReference type="Gene3D" id="3.40.50.1110">
    <property type="entry name" value="SGNH hydrolase"/>
    <property type="match status" value="1"/>
</dbReference>
<proteinExistence type="predicted"/>